<evidence type="ECO:0000259" key="24">
    <source>
        <dbReference type="Pfam" id="PF08245"/>
    </source>
</evidence>
<proteinExistence type="inferred from homology"/>
<evidence type="ECO:0000256" key="12">
    <source>
        <dbReference type="ARBA" id="ARBA00022840"/>
    </source>
</evidence>
<name>B9M7D7_GEODF</name>
<dbReference type="HOGENOM" id="CLU_015869_1_2_7"/>
<dbReference type="EC" id="6.3.2.17" evidence="7"/>
<evidence type="ECO:0000256" key="18">
    <source>
        <dbReference type="ARBA" id="ARBA00047493"/>
    </source>
</evidence>
<dbReference type="SUPFAM" id="SSF53244">
    <property type="entry name" value="MurD-like peptide ligases, peptide-binding domain"/>
    <property type="match status" value="1"/>
</dbReference>
<evidence type="ECO:0000256" key="14">
    <source>
        <dbReference type="ARBA" id="ARBA00022909"/>
    </source>
</evidence>
<dbReference type="GO" id="GO:0008841">
    <property type="term" value="F:dihydrofolate synthase activity"/>
    <property type="evidence" value="ECO:0007669"/>
    <property type="project" value="UniProtKB-EC"/>
</dbReference>
<dbReference type="OrthoDB" id="9809356at2"/>
<evidence type="ECO:0000256" key="15">
    <source>
        <dbReference type="ARBA" id="ARBA00030048"/>
    </source>
</evidence>
<comment type="catalytic activity">
    <reaction evidence="20">
        <text>(6R)-5,10-methylenetetrahydrofolyl-(gamma-L-Glu)(n) + L-glutamate + ATP = (6R)-5,10-methylenetetrahydrofolyl-(gamma-L-Glu)(n+1) + ADP + phosphate + H(+)</text>
        <dbReference type="Rhea" id="RHEA:51912"/>
        <dbReference type="Rhea" id="RHEA-COMP:13257"/>
        <dbReference type="Rhea" id="RHEA-COMP:13258"/>
        <dbReference type="ChEBI" id="CHEBI:15378"/>
        <dbReference type="ChEBI" id="CHEBI:29985"/>
        <dbReference type="ChEBI" id="CHEBI:30616"/>
        <dbReference type="ChEBI" id="CHEBI:43474"/>
        <dbReference type="ChEBI" id="CHEBI:136572"/>
        <dbReference type="ChEBI" id="CHEBI:456216"/>
        <dbReference type="EC" id="6.3.2.17"/>
    </reaction>
</comment>
<dbReference type="PIRSF" id="PIRSF001563">
    <property type="entry name" value="Folylpolyglu_synth"/>
    <property type="match status" value="1"/>
</dbReference>
<dbReference type="GO" id="GO:0005524">
    <property type="term" value="F:ATP binding"/>
    <property type="evidence" value="ECO:0007669"/>
    <property type="project" value="UniProtKB-KW"/>
</dbReference>
<keyword evidence="12 22" id="KW-0067">ATP-binding</keyword>
<dbReference type="Gene3D" id="3.90.190.20">
    <property type="entry name" value="Mur ligase, C-terminal domain"/>
    <property type="match status" value="1"/>
</dbReference>
<keyword evidence="13" id="KW-0460">Magnesium</keyword>
<evidence type="ECO:0000256" key="10">
    <source>
        <dbReference type="ARBA" id="ARBA00022723"/>
    </source>
</evidence>
<evidence type="ECO:0000256" key="9">
    <source>
        <dbReference type="ARBA" id="ARBA00022598"/>
    </source>
</evidence>
<dbReference type="FunFam" id="3.40.1190.10:FF:000011">
    <property type="entry name" value="Folylpolyglutamate synthase/dihydrofolate synthase"/>
    <property type="match status" value="1"/>
</dbReference>
<reference evidence="25 26" key="1">
    <citation type="submission" date="2009-01" db="EMBL/GenBank/DDBJ databases">
        <title>Complete sequence of Geobacter sp. FRC-32.</title>
        <authorList>
            <consortium name="US DOE Joint Genome Institute"/>
            <person name="Lucas S."/>
            <person name="Copeland A."/>
            <person name="Lapidus A."/>
            <person name="Glavina del Rio T."/>
            <person name="Dalin E."/>
            <person name="Tice H."/>
            <person name="Bruce D."/>
            <person name="Goodwin L."/>
            <person name="Pitluck S."/>
            <person name="Saunders E."/>
            <person name="Brettin T."/>
            <person name="Detter J.C."/>
            <person name="Han C."/>
            <person name="Larimer F."/>
            <person name="Land M."/>
            <person name="Hauser L."/>
            <person name="Kyrpides N."/>
            <person name="Ovchinnikova G."/>
            <person name="Kostka J."/>
            <person name="Richardson P."/>
        </authorList>
    </citation>
    <scope>NUCLEOTIDE SEQUENCE [LARGE SCALE GENOMIC DNA]</scope>
    <source>
        <strain evidence="26">DSM 22248 / JCM 15807 / FRC-32</strain>
    </source>
</reference>
<accession>B9M7D7</accession>
<dbReference type="GO" id="GO:0004326">
    <property type="term" value="F:tetrahydrofolylpolyglutamate synthase activity"/>
    <property type="evidence" value="ECO:0007669"/>
    <property type="project" value="UniProtKB-EC"/>
</dbReference>
<evidence type="ECO:0000256" key="21">
    <source>
        <dbReference type="ARBA" id="ARBA00049161"/>
    </source>
</evidence>
<dbReference type="EMBL" id="CP001390">
    <property type="protein sequence ID" value="ACM20225.1"/>
    <property type="molecule type" value="Genomic_DNA"/>
</dbReference>
<dbReference type="RefSeq" id="WP_012646954.1">
    <property type="nucleotide sequence ID" value="NC_011979.1"/>
</dbReference>
<dbReference type="SUPFAM" id="SSF53623">
    <property type="entry name" value="MurD-like peptide ligases, catalytic domain"/>
    <property type="match status" value="1"/>
</dbReference>
<evidence type="ECO:0000256" key="7">
    <source>
        <dbReference type="ARBA" id="ARBA00013025"/>
    </source>
</evidence>
<keyword evidence="9 22" id="KW-0436">Ligase</keyword>
<dbReference type="STRING" id="316067.Geob_1868"/>
<evidence type="ECO:0000256" key="3">
    <source>
        <dbReference type="ARBA" id="ARBA00004799"/>
    </source>
</evidence>
<evidence type="ECO:0000256" key="8">
    <source>
        <dbReference type="ARBA" id="ARBA00019357"/>
    </source>
</evidence>
<feature type="domain" description="Mur ligase central" evidence="24">
    <location>
        <begin position="44"/>
        <end position="220"/>
    </location>
</feature>
<dbReference type="UniPathway" id="UPA00077">
    <property type="reaction ID" value="UER00157"/>
</dbReference>
<evidence type="ECO:0000259" key="23">
    <source>
        <dbReference type="Pfam" id="PF02875"/>
    </source>
</evidence>
<evidence type="ECO:0000313" key="25">
    <source>
        <dbReference type="EMBL" id="ACM20225.1"/>
    </source>
</evidence>
<keyword evidence="14" id="KW-0289">Folate biosynthesis</keyword>
<evidence type="ECO:0000256" key="5">
    <source>
        <dbReference type="ARBA" id="ARBA00008276"/>
    </source>
</evidence>
<evidence type="ECO:0000256" key="4">
    <source>
        <dbReference type="ARBA" id="ARBA00005150"/>
    </source>
</evidence>
<evidence type="ECO:0000256" key="20">
    <source>
        <dbReference type="ARBA" id="ARBA00049035"/>
    </source>
</evidence>
<sequence length="424" mass="44964">MTYQEILNHIYSLGRFGIRPGLDRITALLQALDNPQSTFKSVHVAGTNGKGSTSCFMASMLAEGGYRVGLFTSPHLISFTERIRINGMEIFEEDVVRLGQRVLSAAPAETTFFEMVTAMACLHFAEQKVDLAVMEAGMGGSFDATNALDGILSVITPISIDHSEYLGSSIAAIAREKAGIIKAGRPVVISSQEPDARGELEMRCRELDSPLYCCGRDFDAEWLENGLSYKGGAISLAGLRPGLCGSYQKFNAAVALAAVEALGQAGFSMAMTAMSAGIEVAKWPGRMEMLNTSPRILLDGAHNPAGSAALAGALSEIPRRRLLLIVGVMGDKDLGGILGPILPFADEVFAVAPLLPRALPAAELAEFCRRQGLMAHDAGSVTAGLAAARSRAGADDLILVCGSLFTVGEARATLFSRQYEPFRG</sequence>
<dbReference type="Gene3D" id="3.40.1190.10">
    <property type="entry name" value="Mur-like, catalytic domain"/>
    <property type="match status" value="1"/>
</dbReference>
<comment type="catalytic activity">
    <reaction evidence="21">
        <text>7,8-dihydropteroate + L-glutamate + ATP = 7,8-dihydrofolate + ADP + phosphate + H(+)</text>
        <dbReference type="Rhea" id="RHEA:23584"/>
        <dbReference type="ChEBI" id="CHEBI:15378"/>
        <dbReference type="ChEBI" id="CHEBI:17839"/>
        <dbReference type="ChEBI" id="CHEBI:29985"/>
        <dbReference type="ChEBI" id="CHEBI:30616"/>
        <dbReference type="ChEBI" id="CHEBI:43474"/>
        <dbReference type="ChEBI" id="CHEBI:57451"/>
        <dbReference type="ChEBI" id="CHEBI:456216"/>
        <dbReference type="EC" id="6.3.2.12"/>
    </reaction>
</comment>
<dbReference type="AlphaFoldDB" id="B9M7D7"/>
<dbReference type="GO" id="GO:0046656">
    <property type="term" value="P:folic acid biosynthetic process"/>
    <property type="evidence" value="ECO:0007669"/>
    <property type="project" value="UniProtKB-KW"/>
</dbReference>
<dbReference type="eggNOG" id="COG0285">
    <property type="taxonomic scope" value="Bacteria"/>
</dbReference>
<evidence type="ECO:0000256" key="17">
    <source>
        <dbReference type="ARBA" id="ARBA00032510"/>
    </source>
</evidence>
<comment type="similarity">
    <text evidence="5 22">Belongs to the folylpolyglutamate synthase family.</text>
</comment>
<dbReference type="GO" id="GO:0046872">
    <property type="term" value="F:metal ion binding"/>
    <property type="evidence" value="ECO:0007669"/>
    <property type="project" value="UniProtKB-KW"/>
</dbReference>
<dbReference type="InterPro" id="IPR036565">
    <property type="entry name" value="Mur-like_cat_sf"/>
</dbReference>
<dbReference type="InterPro" id="IPR004101">
    <property type="entry name" value="Mur_ligase_C"/>
</dbReference>
<evidence type="ECO:0000256" key="11">
    <source>
        <dbReference type="ARBA" id="ARBA00022741"/>
    </source>
</evidence>
<evidence type="ECO:0000313" key="26">
    <source>
        <dbReference type="Proteomes" id="UP000007721"/>
    </source>
</evidence>
<dbReference type="InterPro" id="IPR036615">
    <property type="entry name" value="Mur_ligase_C_dom_sf"/>
</dbReference>
<dbReference type="PANTHER" id="PTHR11136">
    <property type="entry name" value="FOLYLPOLYGLUTAMATE SYNTHASE-RELATED"/>
    <property type="match status" value="1"/>
</dbReference>
<keyword evidence="10" id="KW-0479">Metal-binding</keyword>
<dbReference type="Proteomes" id="UP000007721">
    <property type="component" value="Chromosome"/>
</dbReference>
<comment type="cofactor">
    <cofactor evidence="1">
        <name>Mg(2+)</name>
        <dbReference type="ChEBI" id="CHEBI:18420"/>
    </cofactor>
</comment>
<evidence type="ECO:0000256" key="19">
    <source>
        <dbReference type="ARBA" id="ARBA00047808"/>
    </source>
</evidence>
<comment type="pathway">
    <text evidence="4">Cofactor biosynthesis; tetrahydrofolylpolyglutamate biosynthesis.</text>
</comment>
<comment type="catalytic activity">
    <reaction evidence="18">
        <text>(6S)-5,6,7,8-tetrahydrofolyl-(gamma-L-Glu)(n) + L-glutamate + ATP = (6S)-5,6,7,8-tetrahydrofolyl-(gamma-L-Glu)(n+1) + ADP + phosphate + H(+)</text>
        <dbReference type="Rhea" id="RHEA:10580"/>
        <dbReference type="Rhea" id="RHEA-COMP:14738"/>
        <dbReference type="Rhea" id="RHEA-COMP:14740"/>
        <dbReference type="ChEBI" id="CHEBI:15378"/>
        <dbReference type="ChEBI" id="CHEBI:29985"/>
        <dbReference type="ChEBI" id="CHEBI:30616"/>
        <dbReference type="ChEBI" id="CHEBI:43474"/>
        <dbReference type="ChEBI" id="CHEBI:141005"/>
        <dbReference type="ChEBI" id="CHEBI:456216"/>
        <dbReference type="EC" id="6.3.2.17"/>
    </reaction>
</comment>
<dbReference type="PANTHER" id="PTHR11136:SF0">
    <property type="entry name" value="DIHYDROFOLATE SYNTHETASE-RELATED"/>
    <property type="match status" value="1"/>
</dbReference>
<gene>
    <name evidence="25" type="primary">folC</name>
    <name evidence="25" type="ordered locus">Geob_1868</name>
</gene>
<keyword evidence="26" id="KW-1185">Reference proteome</keyword>
<dbReference type="GO" id="GO:0005737">
    <property type="term" value="C:cytoplasm"/>
    <property type="evidence" value="ECO:0007669"/>
    <property type="project" value="TreeGrafter"/>
</dbReference>
<dbReference type="GO" id="GO:0046654">
    <property type="term" value="P:tetrahydrofolate biosynthetic process"/>
    <property type="evidence" value="ECO:0007669"/>
    <property type="project" value="UniProtKB-UniPathway"/>
</dbReference>
<dbReference type="NCBIfam" id="TIGR01499">
    <property type="entry name" value="folC"/>
    <property type="match status" value="1"/>
</dbReference>
<evidence type="ECO:0000256" key="6">
    <source>
        <dbReference type="ARBA" id="ARBA00013023"/>
    </source>
</evidence>
<dbReference type="Pfam" id="PF08245">
    <property type="entry name" value="Mur_ligase_M"/>
    <property type="match status" value="1"/>
</dbReference>
<dbReference type="EC" id="6.3.2.12" evidence="6"/>
<keyword evidence="11 22" id="KW-0547">Nucleotide-binding</keyword>
<dbReference type="InterPro" id="IPR001645">
    <property type="entry name" value="Folylpolyglutamate_synth"/>
</dbReference>
<evidence type="ECO:0000256" key="2">
    <source>
        <dbReference type="ARBA" id="ARBA00002714"/>
    </source>
</evidence>
<organism evidence="25 26">
    <name type="scientific">Geotalea daltonii (strain DSM 22248 / JCM 15807 / FRC-32)</name>
    <name type="common">Geobacter daltonii</name>
    <dbReference type="NCBI Taxonomy" id="316067"/>
    <lineage>
        <taxon>Bacteria</taxon>
        <taxon>Pseudomonadati</taxon>
        <taxon>Thermodesulfobacteriota</taxon>
        <taxon>Desulfuromonadia</taxon>
        <taxon>Geobacterales</taxon>
        <taxon>Geobacteraceae</taxon>
        <taxon>Geotalea</taxon>
    </lineage>
</organism>
<feature type="domain" description="Mur ligase C-terminal" evidence="23">
    <location>
        <begin position="285"/>
        <end position="403"/>
    </location>
</feature>
<dbReference type="InterPro" id="IPR018109">
    <property type="entry name" value="Folylpolyglutamate_synth_CS"/>
</dbReference>
<evidence type="ECO:0000256" key="22">
    <source>
        <dbReference type="PIRNR" id="PIRNR001563"/>
    </source>
</evidence>
<comment type="function">
    <text evidence="2">Functions in two distinct reactions of the de novo folate biosynthetic pathway. Catalyzes the addition of a glutamate residue to dihydropteroate (7,8-dihydropteroate or H2Pte) to form dihydrofolate (7,8-dihydrofolate monoglutamate or H2Pte-Glu). Also catalyzes successive additions of L-glutamate to tetrahydrofolate or 10-formyltetrahydrofolate or 5,10-methylenetetrahydrofolate, leading to folylpolyglutamate derivatives.</text>
</comment>
<dbReference type="Pfam" id="PF02875">
    <property type="entry name" value="Mur_ligase_C"/>
    <property type="match status" value="1"/>
</dbReference>
<dbReference type="InterPro" id="IPR013221">
    <property type="entry name" value="Mur_ligase_cen"/>
</dbReference>
<dbReference type="PROSITE" id="PS01011">
    <property type="entry name" value="FOLYLPOLYGLU_SYNT_1"/>
    <property type="match status" value="1"/>
</dbReference>
<evidence type="ECO:0000256" key="13">
    <source>
        <dbReference type="ARBA" id="ARBA00022842"/>
    </source>
</evidence>
<evidence type="ECO:0000256" key="16">
    <source>
        <dbReference type="ARBA" id="ARBA00030592"/>
    </source>
</evidence>
<evidence type="ECO:0000256" key="1">
    <source>
        <dbReference type="ARBA" id="ARBA00001946"/>
    </source>
</evidence>
<protein>
    <recommendedName>
        <fullName evidence="8">Dihydrofolate synthase/folylpolyglutamate synthase</fullName>
        <ecNumber evidence="6">6.3.2.12</ecNumber>
        <ecNumber evidence="7">6.3.2.17</ecNumber>
    </recommendedName>
    <alternativeName>
        <fullName evidence="17">Folylpoly-gamma-glutamate synthetase-dihydrofolate synthetase</fullName>
    </alternativeName>
    <alternativeName>
        <fullName evidence="15">Folylpolyglutamate synthetase</fullName>
    </alternativeName>
    <alternativeName>
        <fullName evidence="16">Tetrahydrofolylpolyglutamate synthase</fullName>
    </alternativeName>
</protein>
<comment type="pathway">
    <text evidence="3">Cofactor biosynthesis; tetrahydrofolate biosynthesis; 7,8-dihydrofolate from 2-amino-4-hydroxy-6-hydroxymethyl-7,8-dihydropteridine diphosphate and 4-aminobenzoate: step 2/2.</text>
</comment>
<comment type="catalytic activity">
    <reaction evidence="19">
        <text>10-formyltetrahydrofolyl-(gamma-L-Glu)(n) + L-glutamate + ATP = 10-formyltetrahydrofolyl-(gamma-L-Glu)(n+1) + ADP + phosphate + H(+)</text>
        <dbReference type="Rhea" id="RHEA:51904"/>
        <dbReference type="Rhea" id="RHEA-COMP:13088"/>
        <dbReference type="Rhea" id="RHEA-COMP:14300"/>
        <dbReference type="ChEBI" id="CHEBI:15378"/>
        <dbReference type="ChEBI" id="CHEBI:29985"/>
        <dbReference type="ChEBI" id="CHEBI:30616"/>
        <dbReference type="ChEBI" id="CHEBI:43474"/>
        <dbReference type="ChEBI" id="CHEBI:134413"/>
        <dbReference type="ChEBI" id="CHEBI:456216"/>
        <dbReference type="EC" id="6.3.2.17"/>
    </reaction>
</comment>
<dbReference type="KEGG" id="geo:Geob_1868"/>